<evidence type="ECO:0000313" key="14">
    <source>
        <dbReference type="EMBL" id="EKC45995.1"/>
    </source>
</evidence>
<evidence type="ECO:0000256" key="6">
    <source>
        <dbReference type="ARBA" id="ARBA00022692"/>
    </source>
</evidence>
<evidence type="ECO:0000256" key="2">
    <source>
        <dbReference type="ARBA" id="ARBA00010185"/>
    </source>
</evidence>
<feature type="transmembrane region" description="Helical" evidence="13">
    <location>
        <begin position="135"/>
        <end position="155"/>
    </location>
</feature>
<comment type="similarity">
    <text evidence="2">Belongs to the CDS family.</text>
</comment>
<evidence type="ECO:0000256" key="10">
    <source>
        <dbReference type="ARBA" id="ARBA00023136"/>
    </source>
</evidence>
<accession>K1RX18</accession>
<keyword evidence="5 14" id="KW-0808">Transferase</keyword>
<dbReference type="PROSITE" id="PS01315">
    <property type="entry name" value="CDS"/>
    <property type="match status" value="1"/>
</dbReference>
<keyword evidence="11" id="KW-0594">Phospholipid biosynthesis</keyword>
<name>K1RX18_9ZZZZ</name>
<feature type="transmembrane region" description="Helical" evidence="13">
    <location>
        <begin position="245"/>
        <end position="263"/>
    </location>
</feature>
<evidence type="ECO:0000256" key="13">
    <source>
        <dbReference type="SAM" id="Phobius"/>
    </source>
</evidence>
<evidence type="ECO:0000256" key="9">
    <source>
        <dbReference type="ARBA" id="ARBA00023098"/>
    </source>
</evidence>
<dbReference type="GO" id="GO:0005886">
    <property type="term" value="C:plasma membrane"/>
    <property type="evidence" value="ECO:0007669"/>
    <property type="project" value="UniProtKB-SubCell"/>
</dbReference>
<dbReference type="PANTHER" id="PTHR46382">
    <property type="entry name" value="PHOSPHATIDATE CYTIDYLYLTRANSFERASE"/>
    <property type="match status" value="1"/>
</dbReference>
<dbReference type="EMBL" id="AJWZ01011232">
    <property type="protein sequence ID" value="EKC45995.1"/>
    <property type="molecule type" value="Genomic_DNA"/>
</dbReference>
<keyword evidence="4" id="KW-0444">Lipid biosynthesis</keyword>
<dbReference type="GO" id="GO:0016024">
    <property type="term" value="P:CDP-diacylglycerol biosynthetic process"/>
    <property type="evidence" value="ECO:0007669"/>
    <property type="project" value="TreeGrafter"/>
</dbReference>
<comment type="caution">
    <text evidence="14">The sequence shown here is derived from an EMBL/GenBank/DDBJ whole genome shotgun (WGS) entry which is preliminary data.</text>
</comment>
<evidence type="ECO:0000256" key="1">
    <source>
        <dbReference type="ARBA" id="ARBA00004651"/>
    </source>
</evidence>
<evidence type="ECO:0000256" key="12">
    <source>
        <dbReference type="ARBA" id="ARBA00023264"/>
    </source>
</evidence>
<keyword evidence="6 13" id="KW-0812">Transmembrane</keyword>
<dbReference type="Pfam" id="PF01148">
    <property type="entry name" value="CTP_transf_1"/>
    <property type="match status" value="1"/>
</dbReference>
<keyword evidence="3" id="KW-1003">Cell membrane</keyword>
<evidence type="ECO:0000256" key="11">
    <source>
        <dbReference type="ARBA" id="ARBA00023209"/>
    </source>
</evidence>
<feature type="transmembrane region" description="Helical" evidence="13">
    <location>
        <begin position="51"/>
        <end position="71"/>
    </location>
</feature>
<sequence>MKKRILSAIVMIIIFIPILLIGGKAFVVLTSLLAAMGLYELLKLRSNENKVPLFMRLCSYLILIIICTRNISSLDFNYTLDYKMISLIIFLFLFPLVFYNDNKKYNITDALFLIGSVLFLGFSFNLLIIARNYDLYRIIYLLLLSTMTDTFALITGKLVGKHKLVPKISPNKTIEGLLGGVIMGTFIASSFYHVFINPTISLVMIILITTALSIVGQIGDLVFSMIKRYYNKKDFSNLIPGHGGILDRFDSIIFIALAFILVADIL</sequence>
<feature type="transmembrane region" description="Helical" evidence="13">
    <location>
        <begin position="176"/>
        <end position="196"/>
    </location>
</feature>
<evidence type="ECO:0000256" key="4">
    <source>
        <dbReference type="ARBA" id="ARBA00022516"/>
    </source>
</evidence>
<keyword evidence="9" id="KW-0443">Lipid metabolism</keyword>
<organism evidence="14">
    <name type="scientific">human gut metagenome</name>
    <dbReference type="NCBI Taxonomy" id="408170"/>
    <lineage>
        <taxon>unclassified sequences</taxon>
        <taxon>metagenomes</taxon>
        <taxon>organismal metagenomes</taxon>
    </lineage>
</organism>
<feature type="transmembrane region" description="Helical" evidence="13">
    <location>
        <begin position="83"/>
        <end position="99"/>
    </location>
</feature>
<proteinExistence type="inferred from homology"/>
<evidence type="ECO:0000256" key="3">
    <source>
        <dbReference type="ARBA" id="ARBA00022475"/>
    </source>
</evidence>
<keyword evidence="12" id="KW-1208">Phospholipid metabolism</keyword>
<keyword evidence="10 13" id="KW-0472">Membrane</keyword>
<evidence type="ECO:0000256" key="8">
    <source>
        <dbReference type="ARBA" id="ARBA00022989"/>
    </source>
</evidence>
<reference evidence="14" key="1">
    <citation type="journal article" date="2013" name="Environ. Microbiol.">
        <title>Microbiota from the distal guts of lean and obese adolescents exhibit partial functional redundancy besides clear differences in community structure.</title>
        <authorList>
            <person name="Ferrer M."/>
            <person name="Ruiz A."/>
            <person name="Lanza F."/>
            <person name="Haange S.B."/>
            <person name="Oberbach A."/>
            <person name="Till H."/>
            <person name="Bargiela R."/>
            <person name="Campoy C."/>
            <person name="Segura M.T."/>
            <person name="Richter M."/>
            <person name="von Bergen M."/>
            <person name="Seifert J."/>
            <person name="Suarez A."/>
        </authorList>
    </citation>
    <scope>NUCLEOTIDE SEQUENCE</scope>
</reference>
<dbReference type="EC" id="2.7.-.-" evidence="14"/>
<feature type="transmembrane region" description="Helical" evidence="13">
    <location>
        <begin position="111"/>
        <end position="129"/>
    </location>
</feature>
<evidence type="ECO:0000256" key="5">
    <source>
        <dbReference type="ARBA" id="ARBA00022679"/>
    </source>
</evidence>
<feature type="transmembrane region" description="Helical" evidence="13">
    <location>
        <begin position="6"/>
        <end position="39"/>
    </location>
</feature>
<feature type="transmembrane region" description="Helical" evidence="13">
    <location>
        <begin position="202"/>
        <end position="224"/>
    </location>
</feature>
<keyword evidence="8 13" id="KW-1133">Transmembrane helix</keyword>
<evidence type="ECO:0000256" key="7">
    <source>
        <dbReference type="ARBA" id="ARBA00022695"/>
    </source>
</evidence>
<protein>
    <submittedName>
        <fullName evidence="14">Phosphatidate cytidylyltransferase</fullName>
        <ecNumber evidence="14">2.7.-.-</ecNumber>
    </submittedName>
</protein>
<dbReference type="InterPro" id="IPR000374">
    <property type="entry name" value="PC_trans"/>
</dbReference>
<dbReference type="GO" id="GO:0004605">
    <property type="term" value="F:phosphatidate cytidylyltransferase activity"/>
    <property type="evidence" value="ECO:0007669"/>
    <property type="project" value="TreeGrafter"/>
</dbReference>
<keyword evidence="7 14" id="KW-0548">Nucleotidyltransferase</keyword>
<comment type="subcellular location">
    <subcellularLocation>
        <location evidence="1">Cell membrane</location>
        <topology evidence="1">Multi-pass membrane protein</topology>
    </subcellularLocation>
</comment>
<dbReference type="PANTHER" id="PTHR46382:SF1">
    <property type="entry name" value="PHOSPHATIDATE CYTIDYLYLTRANSFERASE"/>
    <property type="match status" value="1"/>
</dbReference>
<dbReference type="AlphaFoldDB" id="K1RX18"/>
<gene>
    <name evidence="14" type="ORF">OBE_16527</name>
</gene>